<sequence length="224" mass="24756">MDFEDLVNTSRKRTMLMWSVIFMIAFPSYFAVMPSLIDSEMVGGANGIKGEWMISFEETTETLSETINLADDESYDTFFDIVSEINIGYVELTVTCMDNDDPGPGFTDGMEVVTDLSGVEGEFEEQNEQGSCNGGGNSGVNIRWDVTANYTGDNMTQSETTEQEIRNQWTDNGFGRGTWSATITADISSPPAPIVGDIVDSDEDYEITWTVVSYIVTIEPVIEI</sequence>
<evidence type="ECO:0000313" key="2">
    <source>
        <dbReference type="EMBL" id="ANV81014.1"/>
    </source>
</evidence>
<reference evidence="2" key="2">
    <citation type="journal article" date="2015" name="ISME J.">
        <title>A new class of marine Euryarchaeota group II from the Mediterranean deep chlorophyll maximum.</title>
        <authorList>
            <person name="Martin-Cuadrado A.B."/>
            <person name="Garcia-Heredia I."/>
            <person name="Molto A.G."/>
            <person name="Lopez-Ubeda R."/>
            <person name="Kimes N."/>
            <person name="Lopez-Garcia P."/>
            <person name="Moreira D."/>
            <person name="Rodriguez-Valera F."/>
        </authorList>
    </citation>
    <scope>NUCLEOTIDE SEQUENCE</scope>
</reference>
<keyword evidence="1" id="KW-0812">Transmembrane</keyword>
<evidence type="ECO:0000256" key="1">
    <source>
        <dbReference type="SAM" id="Phobius"/>
    </source>
</evidence>
<keyword evidence="1" id="KW-0472">Membrane</keyword>
<name>A0A1B1TFH2_9ARCH</name>
<dbReference type="EMBL" id="KP211914">
    <property type="protein sequence ID" value="ANV81014.1"/>
    <property type="molecule type" value="Genomic_DNA"/>
</dbReference>
<organism evidence="2">
    <name type="scientific">uncultured Poseidoniia archaeon</name>
    <dbReference type="NCBI Taxonomy" id="1697135"/>
    <lineage>
        <taxon>Archaea</taxon>
        <taxon>Methanobacteriati</taxon>
        <taxon>Thermoplasmatota</taxon>
        <taxon>Candidatus Poseidoniia</taxon>
        <taxon>environmental samples</taxon>
    </lineage>
</organism>
<dbReference type="AlphaFoldDB" id="A0A1B1TFH2"/>
<feature type="transmembrane region" description="Helical" evidence="1">
    <location>
        <begin position="15"/>
        <end position="32"/>
    </location>
</feature>
<accession>A0A1B1TFH2</accession>
<reference evidence="2" key="1">
    <citation type="submission" date="2014-11" db="EMBL/GenBank/DDBJ databases">
        <authorList>
            <person name="Zhu J."/>
            <person name="Qi W."/>
            <person name="Song R."/>
        </authorList>
    </citation>
    <scope>NUCLEOTIDE SEQUENCE</scope>
</reference>
<proteinExistence type="predicted"/>
<protein>
    <submittedName>
        <fullName evidence="2">Uncharacterized protein</fullName>
    </submittedName>
</protein>
<keyword evidence="1" id="KW-1133">Transmembrane helix</keyword>